<dbReference type="SUPFAM" id="SSF52833">
    <property type="entry name" value="Thioredoxin-like"/>
    <property type="match status" value="1"/>
</dbReference>
<comment type="similarity">
    <text evidence="1">Belongs to the SCO1/2 family.</text>
</comment>
<keyword evidence="6" id="KW-1185">Reference proteome</keyword>
<evidence type="ECO:0000313" key="6">
    <source>
        <dbReference type="Proteomes" id="UP001501083"/>
    </source>
</evidence>
<dbReference type="EMBL" id="BAABKY010000002">
    <property type="protein sequence ID" value="GAA5077350.1"/>
    <property type="molecule type" value="Genomic_DNA"/>
</dbReference>
<dbReference type="Pfam" id="PF02630">
    <property type="entry name" value="SCO1-SenC"/>
    <property type="match status" value="1"/>
</dbReference>
<evidence type="ECO:0000259" key="4">
    <source>
        <dbReference type="PROSITE" id="PS51352"/>
    </source>
</evidence>
<gene>
    <name evidence="5" type="ORF">GCM10025759_23190</name>
</gene>
<feature type="chain" id="PRO_5047044326" evidence="3">
    <location>
        <begin position="19"/>
        <end position="191"/>
    </location>
</feature>
<accession>A0ABP9LJJ6</accession>
<proteinExistence type="inferred from homology"/>
<dbReference type="InterPro" id="IPR013766">
    <property type="entry name" value="Thioredoxin_domain"/>
</dbReference>
<protein>
    <submittedName>
        <fullName evidence="5">SCO family protein</fullName>
    </submittedName>
</protein>
<sequence length="191" mass="20390">MASAFALLAALASADAFAASSSNTTLPADSVYQLTLPLTDQAGRVSDWRTRRGKPQLVSMFYTSCQYVCPLIVDSGKAIESQLTPSQRNRLGILLVSMDPARDTPTALASVVAKRKLDTSHWTLASPPAGSVREVAGLLGIRFRPLADGEFNHTSALILLDPEGRVLARTEQIGTRPDPEFLSAVRKAAGP</sequence>
<organism evidence="5 6">
    <name type="scientific">Lysobacter panacisoli</name>
    <dbReference type="NCBI Taxonomy" id="1255263"/>
    <lineage>
        <taxon>Bacteria</taxon>
        <taxon>Pseudomonadati</taxon>
        <taxon>Pseudomonadota</taxon>
        <taxon>Gammaproteobacteria</taxon>
        <taxon>Lysobacterales</taxon>
        <taxon>Lysobacteraceae</taxon>
        <taxon>Lysobacter</taxon>
    </lineage>
</organism>
<feature type="domain" description="Thioredoxin" evidence="4">
    <location>
        <begin position="25"/>
        <end position="190"/>
    </location>
</feature>
<dbReference type="InterPro" id="IPR036249">
    <property type="entry name" value="Thioredoxin-like_sf"/>
</dbReference>
<feature type="signal peptide" evidence="3">
    <location>
        <begin position="1"/>
        <end position="18"/>
    </location>
</feature>
<keyword evidence="2" id="KW-0186">Copper</keyword>
<evidence type="ECO:0000256" key="3">
    <source>
        <dbReference type="SAM" id="SignalP"/>
    </source>
</evidence>
<comment type="caution">
    <text evidence="5">The sequence shown here is derived from an EMBL/GenBank/DDBJ whole genome shotgun (WGS) entry which is preliminary data.</text>
</comment>
<dbReference type="InterPro" id="IPR003782">
    <property type="entry name" value="SCO1/SenC"/>
</dbReference>
<evidence type="ECO:0000313" key="5">
    <source>
        <dbReference type="EMBL" id="GAA5077350.1"/>
    </source>
</evidence>
<dbReference type="Gene3D" id="3.40.30.10">
    <property type="entry name" value="Glutaredoxin"/>
    <property type="match status" value="1"/>
</dbReference>
<reference evidence="6" key="1">
    <citation type="journal article" date="2019" name="Int. J. Syst. Evol. Microbiol.">
        <title>The Global Catalogue of Microorganisms (GCM) 10K type strain sequencing project: providing services to taxonomists for standard genome sequencing and annotation.</title>
        <authorList>
            <consortium name="The Broad Institute Genomics Platform"/>
            <consortium name="The Broad Institute Genome Sequencing Center for Infectious Disease"/>
            <person name="Wu L."/>
            <person name="Ma J."/>
        </authorList>
    </citation>
    <scope>NUCLEOTIDE SEQUENCE [LARGE SCALE GENOMIC DNA]</scope>
    <source>
        <strain evidence="6">JCM 19212</strain>
    </source>
</reference>
<dbReference type="Proteomes" id="UP001501083">
    <property type="component" value="Unassembled WGS sequence"/>
</dbReference>
<dbReference type="RefSeq" id="WP_233264136.1">
    <property type="nucleotide sequence ID" value="NZ_BAABKY010000002.1"/>
</dbReference>
<evidence type="ECO:0000256" key="2">
    <source>
        <dbReference type="ARBA" id="ARBA00023008"/>
    </source>
</evidence>
<dbReference type="CDD" id="cd02968">
    <property type="entry name" value="SCO"/>
    <property type="match status" value="1"/>
</dbReference>
<dbReference type="PROSITE" id="PS51352">
    <property type="entry name" value="THIOREDOXIN_2"/>
    <property type="match status" value="1"/>
</dbReference>
<keyword evidence="3" id="KW-0732">Signal</keyword>
<evidence type="ECO:0000256" key="1">
    <source>
        <dbReference type="ARBA" id="ARBA00010996"/>
    </source>
</evidence>
<name>A0ABP9LJJ6_9GAMM</name>